<accession>A0AAV5LPA2</accession>
<keyword evidence="4" id="KW-1185">Reference proteome</keyword>
<gene>
    <name evidence="3" type="ORF">SLEP1_g46517</name>
</gene>
<protein>
    <recommendedName>
        <fullName evidence="2">Bet v I/Major latex protein domain-containing protein</fullName>
    </recommendedName>
</protein>
<dbReference type="GO" id="GO:0006952">
    <property type="term" value="P:defense response"/>
    <property type="evidence" value="ECO:0007669"/>
    <property type="project" value="InterPro"/>
</dbReference>
<sequence length="151" mass="17417">MAVRYKLEADLDIEAPAKKYYQFMKTTVYHFPNISDKIQQIDVHQGAWDTHGSIHVWTYSIGDKKNQTFKERVEHDDRNLAIIMTGLEGHVFNEFKSYKGTFKAIPKNNGTCTVKHIIEYEKLGEDSPDAHKYLDFIVGLSKDAEAHLVKN</sequence>
<comment type="similarity">
    <text evidence="1">Belongs to the MLP family.</text>
</comment>
<dbReference type="Gene3D" id="3.30.530.20">
    <property type="match status" value="1"/>
</dbReference>
<reference evidence="3 4" key="1">
    <citation type="journal article" date="2021" name="Commun. Biol.">
        <title>The genome of Shorea leprosula (Dipterocarpaceae) highlights the ecological relevance of drought in aseasonal tropical rainforests.</title>
        <authorList>
            <person name="Ng K.K.S."/>
            <person name="Kobayashi M.J."/>
            <person name="Fawcett J.A."/>
            <person name="Hatakeyama M."/>
            <person name="Paape T."/>
            <person name="Ng C.H."/>
            <person name="Ang C.C."/>
            <person name="Tnah L.H."/>
            <person name="Lee C.T."/>
            <person name="Nishiyama T."/>
            <person name="Sese J."/>
            <person name="O'Brien M.J."/>
            <person name="Copetti D."/>
            <person name="Mohd Noor M.I."/>
            <person name="Ong R.C."/>
            <person name="Putra M."/>
            <person name="Sireger I.Z."/>
            <person name="Indrioko S."/>
            <person name="Kosugi Y."/>
            <person name="Izuno A."/>
            <person name="Isagi Y."/>
            <person name="Lee S.L."/>
            <person name="Shimizu K.K."/>
        </authorList>
    </citation>
    <scope>NUCLEOTIDE SEQUENCE [LARGE SCALE GENOMIC DNA]</scope>
    <source>
        <strain evidence="3">214</strain>
    </source>
</reference>
<evidence type="ECO:0000313" key="4">
    <source>
        <dbReference type="Proteomes" id="UP001054252"/>
    </source>
</evidence>
<dbReference type="CDD" id="cd07816">
    <property type="entry name" value="Bet_v1-like"/>
    <property type="match status" value="1"/>
</dbReference>
<dbReference type="EMBL" id="BPVZ01000129">
    <property type="protein sequence ID" value="GKV38628.1"/>
    <property type="molecule type" value="Genomic_DNA"/>
</dbReference>
<dbReference type="InterPro" id="IPR000916">
    <property type="entry name" value="Bet_v_I/MLP"/>
</dbReference>
<dbReference type="Proteomes" id="UP001054252">
    <property type="component" value="Unassembled WGS sequence"/>
</dbReference>
<comment type="caution">
    <text evidence="3">The sequence shown here is derived from an EMBL/GenBank/DDBJ whole genome shotgun (WGS) entry which is preliminary data.</text>
</comment>
<organism evidence="3 4">
    <name type="scientific">Rubroshorea leprosula</name>
    <dbReference type="NCBI Taxonomy" id="152421"/>
    <lineage>
        <taxon>Eukaryota</taxon>
        <taxon>Viridiplantae</taxon>
        <taxon>Streptophyta</taxon>
        <taxon>Embryophyta</taxon>
        <taxon>Tracheophyta</taxon>
        <taxon>Spermatophyta</taxon>
        <taxon>Magnoliopsida</taxon>
        <taxon>eudicotyledons</taxon>
        <taxon>Gunneridae</taxon>
        <taxon>Pentapetalae</taxon>
        <taxon>rosids</taxon>
        <taxon>malvids</taxon>
        <taxon>Malvales</taxon>
        <taxon>Dipterocarpaceae</taxon>
        <taxon>Rubroshorea</taxon>
    </lineage>
</organism>
<evidence type="ECO:0000256" key="1">
    <source>
        <dbReference type="ARBA" id="ARBA00038242"/>
    </source>
</evidence>
<dbReference type="PANTHER" id="PTHR31338:SF16">
    <property type="entry name" value="POLYKETIDE CYCLASE_DEHYDRASE AND LIPID TRANSPORT SUPERFAMILY PROTEIN"/>
    <property type="match status" value="1"/>
</dbReference>
<name>A0AAV5LPA2_9ROSI</name>
<dbReference type="InterPro" id="IPR023393">
    <property type="entry name" value="START-like_dom_sf"/>
</dbReference>
<dbReference type="SUPFAM" id="SSF55961">
    <property type="entry name" value="Bet v1-like"/>
    <property type="match status" value="1"/>
</dbReference>
<feature type="domain" description="Bet v I/Major latex protein" evidence="2">
    <location>
        <begin position="2"/>
        <end position="151"/>
    </location>
</feature>
<dbReference type="Pfam" id="PF00407">
    <property type="entry name" value="Bet_v_1"/>
    <property type="match status" value="1"/>
</dbReference>
<dbReference type="PANTHER" id="PTHR31338">
    <property type="entry name" value="POLYKETIDE CYCLASE/DEHYDRASE AND LIPID TRANSPORT SUPERFAMILY PROTEIN"/>
    <property type="match status" value="1"/>
</dbReference>
<dbReference type="SMART" id="SM01037">
    <property type="entry name" value="Bet_v_1"/>
    <property type="match status" value="1"/>
</dbReference>
<dbReference type="AlphaFoldDB" id="A0AAV5LPA2"/>
<dbReference type="InterPro" id="IPR052006">
    <property type="entry name" value="MLP-like"/>
</dbReference>
<proteinExistence type="inferred from homology"/>
<evidence type="ECO:0000313" key="3">
    <source>
        <dbReference type="EMBL" id="GKV38628.1"/>
    </source>
</evidence>
<evidence type="ECO:0000259" key="2">
    <source>
        <dbReference type="SMART" id="SM01037"/>
    </source>
</evidence>